<evidence type="ECO:0000256" key="3">
    <source>
        <dbReference type="ARBA" id="ARBA00023295"/>
    </source>
</evidence>
<organism evidence="8 9">
    <name type="scientific">Leptotrichia wadei</name>
    <dbReference type="NCBI Taxonomy" id="157687"/>
    <lineage>
        <taxon>Bacteria</taxon>
        <taxon>Fusobacteriati</taxon>
        <taxon>Fusobacteriota</taxon>
        <taxon>Fusobacteriia</taxon>
        <taxon>Fusobacteriales</taxon>
        <taxon>Leptotrichiaceae</taxon>
        <taxon>Leptotrichia</taxon>
    </lineage>
</organism>
<keyword evidence="3 4" id="KW-0326">Glycosidase</keyword>
<dbReference type="InterPro" id="IPR001362">
    <property type="entry name" value="Glyco_hydro_32"/>
</dbReference>
<gene>
    <name evidence="8" type="ORF">JMUB3936_0040</name>
</gene>
<evidence type="ECO:0000256" key="1">
    <source>
        <dbReference type="ARBA" id="ARBA00009902"/>
    </source>
</evidence>
<reference evidence="8 9" key="1">
    <citation type="submission" date="2019-07" db="EMBL/GenBank/DDBJ databases">
        <title>Complete Genome Sequence of Leptotrichia wadei Strain JMUB3936.</title>
        <authorList>
            <person name="Watanabe S."/>
            <person name="Cui L."/>
        </authorList>
    </citation>
    <scope>NUCLEOTIDE SEQUENCE [LARGE SCALE GENOMIC DNA]</scope>
    <source>
        <strain evidence="8 9">JMUB3936</strain>
    </source>
</reference>
<comment type="similarity">
    <text evidence="1 4">Belongs to the glycosyl hydrolase 32 family.</text>
</comment>
<evidence type="ECO:0000259" key="7">
    <source>
        <dbReference type="Pfam" id="PF08244"/>
    </source>
</evidence>
<dbReference type="Pfam" id="PF00251">
    <property type="entry name" value="Glyco_hydro_32N"/>
    <property type="match status" value="1"/>
</dbReference>
<sequence length="485" mass="56276">MKINNKKLLIGALVFSLLFSSYGFSAGNKRKGKTDTMVTNVKTQNILNNFKVHYHPKTGWMNDPNGLNFNGKEYNMFYQYYPSDTVWGPMHWGHAVSKDLIKWEEKDIALYPDHLGMNFSGSAVIDKDNTSGFFSKNTPIDKREVLIYTSHYEKNGKREEMQSAAYLLDNGNYKRYENNPVIAGNNRKDFRDPKVFYYEKDKKWVMIVSAAQKAELYESKNLKDWKLLSEFNYDFGFKHTWECPDLIQVDGKWILVGSIINEDERIKSVVAYFVGEFDGKKFVPDKKGYELVDYGKDYYAPQSISGAAKPTSIAWLNNWVYATKIPAKEFRSIMGIPRVMNFRNGKLYQEKVDTFKNYLTNKKDIKNSDTMGQNVYFDLQNTGNFDLELFKDANGSFNLSYKDGKLRVKREKFGSFSFNDKDLDRQFLDDVTVDIDLKKVNIVVDSNVIEIFANDGEKTFSYLVYPDNYNYKFSGDVKGSIYEIK</sequence>
<dbReference type="AlphaFoldDB" id="A0A510KR86"/>
<evidence type="ECO:0000256" key="2">
    <source>
        <dbReference type="ARBA" id="ARBA00022801"/>
    </source>
</evidence>
<dbReference type="InterPro" id="IPR013189">
    <property type="entry name" value="Glyco_hydro_32_C"/>
</dbReference>
<dbReference type="GO" id="GO:0005737">
    <property type="term" value="C:cytoplasm"/>
    <property type="evidence" value="ECO:0007669"/>
    <property type="project" value="TreeGrafter"/>
</dbReference>
<dbReference type="InterPro" id="IPR018053">
    <property type="entry name" value="Glyco_hydro_32_AS"/>
</dbReference>
<dbReference type="Proteomes" id="UP000321944">
    <property type="component" value="Chromosome"/>
</dbReference>
<dbReference type="InterPro" id="IPR013148">
    <property type="entry name" value="Glyco_hydro_32_N"/>
</dbReference>
<dbReference type="CDD" id="cd18622">
    <property type="entry name" value="GH32_Inu-like"/>
    <property type="match status" value="1"/>
</dbReference>
<evidence type="ECO:0000259" key="6">
    <source>
        <dbReference type="Pfam" id="PF00251"/>
    </source>
</evidence>
<proteinExistence type="inferred from homology"/>
<evidence type="ECO:0000313" key="9">
    <source>
        <dbReference type="Proteomes" id="UP000321944"/>
    </source>
</evidence>
<keyword evidence="5" id="KW-0732">Signal</keyword>
<keyword evidence="2 4" id="KW-0378">Hydrolase</keyword>
<dbReference type="InterPro" id="IPR023296">
    <property type="entry name" value="Glyco_hydro_beta-prop_sf"/>
</dbReference>
<feature type="chain" id="PRO_5022021430" evidence="5">
    <location>
        <begin position="27"/>
        <end position="485"/>
    </location>
</feature>
<dbReference type="GO" id="GO:0004575">
    <property type="term" value="F:sucrose alpha-glucosidase activity"/>
    <property type="evidence" value="ECO:0007669"/>
    <property type="project" value="TreeGrafter"/>
</dbReference>
<evidence type="ECO:0000256" key="5">
    <source>
        <dbReference type="SAM" id="SignalP"/>
    </source>
</evidence>
<evidence type="ECO:0000256" key="4">
    <source>
        <dbReference type="RuleBase" id="RU362110"/>
    </source>
</evidence>
<dbReference type="EMBL" id="AP019841">
    <property type="protein sequence ID" value="BBM53777.1"/>
    <property type="molecule type" value="Genomic_DNA"/>
</dbReference>
<name>A0A510KR86_9FUSO</name>
<feature type="signal peptide" evidence="5">
    <location>
        <begin position="1"/>
        <end position="26"/>
    </location>
</feature>
<dbReference type="SMART" id="SM00640">
    <property type="entry name" value="Glyco_32"/>
    <property type="match status" value="1"/>
</dbReference>
<dbReference type="PROSITE" id="PS00609">
    <property type="entry name" value="GLYCOSYL_HYDROL_F32"/>
    <property type="match status" value="1"/>
</dbReference>
<feature type="domain" description="Glycosyl hydrolase family 32 C-terminal" evidence="7">
    <location>
        <begin position="360"/>
        <end position="470"/>
    </location>
</feature>
<dbReference type="Gene3D" id="2.60.120.560">
    <property type="entry name" value="Exo-inulinase, domain 1"/>
    <property type="match status" value="1"/>
</dbReference>
<evidence type="ECO:0000313" key="8">
    <source>
        <dbReference type="EMBL" id="BBM53777.1"/>
    </source>
</evidence>
<dbReference type="PANTHER" id="PTHR42800:SF1">
    <property type="entry name" value="EXOINULINASE INUD (AFU_ORTHOLOGUE AFUA_5G00480)"/>
    <property type="match status" value="1"/>
</dbReference>
<protein>
    <submittedName>
        <fullName evidence="8">Sucrose-6-phosphate hydrolase</fullName>
    </submittedName>
</protein>
<dbReference type="RefSeq" id="WP_147002676.1">
    <property type="nucleotide sequence ID" value="NZ_AP019841.1"/>
</dbReference>
<dbReference type="InterPro" id="IPR013320">
    <property type="entry name" value="ConA-like_dom_sf"/>
</dbReference>
<dbReference type="GO" id="GO:0005987">
    <property type="term" value="P:sucrose catabolic process"/>
    <property type="evidence" value="ECO:0007669"/>
    <property type="project" value="TreeGrafter"/>
</dbReference>
<dbReference type="SUPFAM" id="SSF49899">
    <property type="entry name" value="Concanavalin A-like lectins/glucanases"/>
    <property type="match status" value="1"/>
</dbReference>
<dbReference type="PANTHER" id="PTHR42800">
    <property type="entry name" value="EXOINULINASE INUD (AFU_ORTHOLOGUE AFUA_5G00480)"/>
    <property type="match status" value="1"/>
</dbReference>
<dbReference type="Gene3D" id="2.115.10.20">
    <property type="entry name" value="Glycosyl hydrolase domain, family 43"/>
    <property type="match status" value="1"/>
</dbReference>
<dbReference type="SUPFAM" id="SSF75005">
    <property type="entry name" value="Arabinanase/levansucrase/invertase"/>
    <property type="match status" value="1"/>
</dbReference>
<feature type="domain" description="Glycosyl hydrolase family 32 N-terminal" evidence="6">
    <location>
        <begin position="53"/>
        <end position="350"/>
    </location>
</feature>
<dbReference type="Pfam" id="PF08244">
    <property type="entry name" value="Glyco_hydro_32C"/>
    <property type="match status" value="1"/>
</dbReference>
<dbReference type="OrthoDB" id="9759709at2"/>
<accession>A0A510KR86</accession>